<dbReference type="Gene3D" id="3.90.1600.10">
    <property type="entry name" value="Palm domain of DNA polymerase"/>
    <property type="match status" value="1"/>
</dbReference>
<evidence type="ECO:0000313" key="1">
    <source>
        <dbReference type="EMBL" id="PKY61622.1"/>
    </source>
</evidence>
<sequence length="366" mass="43115">MKVRPEWLSDKQHELINRSGQRYVPTEKLILNLFDKDKYVVHRRNLQYYINQGMVLEHIYEAIKFEQSPWMKPYIIFNTEQRAKSKNDFEKDFYKLMNNSVFGKTMENLRKRQRVSVVQPLTHPKKYKKLTSDPAFKSRRIFTENLVAVHRRKTEVNLNRPTYIGMCVLDLSKLCMYQFYYDTLKAKYKDKVRLCYTDTDSLLVQIQTENINADLINMADQFDFSDYPIDHPIRQAIGEEKIAENTKVPGLFKDECNGAIIAEFIGLRPKMYSILKVGDDITNPKHGIRKAKGVPSKVVKKEFHHERYNRALFDPNHMDKVTFLAIRSDKHSIHTVEMSKVGLSPMDDKKWIAPDNITTYAHGYNY</sequence>
<dbReference type="AlphaFoldDB" id="A0A2I1HRY5"/>
<dbReference type="VEuPathDB" id="FungiDB:RhiirA1_477530"/>
<accession>A0A2I1HRY5</accession>
<gene>
    <name evidence="1" type="ORF">RhiirA4_486843</name>
</gene>
<evidence type="ECO:0008006" key="3">
    <source>
        <dbReference type="Google" id="ProtNLM"/>
    </source>
</evidence>
<dbReference type="InterPro" id="IPR023211">
    <property type="entry name" value="DNA_pol_palm_dom_sf"/>
</dbReference>
<comment type="caution">
    <text evidence="1">The sequence shown here is derived from an EMBL/GenBank/DDBJ whole genome shotgun (WGS) entry which is preliminary data.</text>
</comment>
<name>A0A2I1HRY5_9GLOM</name>
<dbReference type="SUPFAM" id="SSF56672">
    <property type="entry name" value="DNA/RNA polymerases"/>
    <property type="match status" value="1"/>
</dbReference>
<reference evidence="1 2" key="1">
    <citation type="submission" date="2015-10" db="EMBL/GenBank/DDBJ databases">
        <title>Genome analyses suggest a sexual origin of heterokaryosis in a supposedly ancient asexual fungus.</title>
        <authorList>
            <person name="Ropars J."/>
            <person name="Sedzielewska K."/>
            <person name="Noel J."/>
            <person name="Charron P."/>
            <person name="Farinelli L."/>
            <person name="Marton T."/>
            <person name="Kruger M."/>
            <person name="Pelin A."/>
            <person name="Brachmann A."/>
            <person name="Corradi N."/>
        </authorList>
    </citation>
    <scope>NUCLEOTIDE SEQUENCE [LARGE SCALE GENOMIC DNA]</scope>
    <source>
        <strain evidence="1 2">A4</strain>
    </source>
</reference>
<proteinExistence type="predicted"/>
<dbReference type="Proteomes" id="UP000234323">
    <property type="component" value="Unassembled WGS sequence"/>
</dbReference>
<keyword evidence="2" id="KW-1185">Reference proteome</keyword>
<dbReference type="VEuPathDB" id="FungiDB:RhiirA1_482332"/>
<dbReference type="PANTHER" id="PTHR31511">
    <property type="entry name" value="PROTEIN CBG23764"/>
    <property type="match status" value="1"/>
</dbReference>
<evidence type="ECO:0000313" key="2">
    <source>
        <dbReference type="Proteomes" id="UP000234323"/>
    </source>
</evidence>
<dbReference type="InterPro" id="IPR043502">
    <property type="entry name" value="DNA/RNA_pol_sf"/>
</dbReference>
<protein>
    <recommendedName>
        <fullName evidence="3">DNA-directed DNA polymerase</fullName>
    </recommendedName>
</protein>
<organism evidence="1 2">
    <name type="scientific">Rhizophagus irregularis</name>
    <dbReference type="NCBI Taxonomy" id="588596"/>
    <lineage>
        <taxon>Eukaryota</taxon>
        <taxon>Fungi</taxon>
        <taxon>Fungi incertae sedis</taxon>
        <taxon>Mucoromycota</taxon>
        <taxon>Glomeromycotina</taxon>
        <taxon>Glomeromycetes</taxon>
        <taxon>Glomerales</taxon>
        <taxon>Glomeraceae</taxon>
        <taxon>Rhizophagus</taxon>
    </lineage>
</organism>
<dbReference type="EMBL" id="LLXI01005610">
    <property type="protein sequence ID" value="PKY61622.1"/>
    <property type="molecule type" value="Genomic_DNA"/>
</dbReference>
<dbReference type="PANTHER" id="PTHR31511:SF12">
    <property type="entry name" value="RHO TERMINATION FACTOR N-TERMINAL DOMAIN-CONTAINING PROTEIN"/>
    <property type="match status" value="1"/>
</dbReference>